<feature type="transmembrane region" description="Helical" evidence="1">
    <location>
        <begin position="322"/>
        <end position="339"/>
    </location>
</feature>
<accession>A0ABV1J0D8</accession>
<keyword evidence="1" id="KW-0812">Transmembrane</keyword>
<feature type="transmembrane region" description="Helical" evidence="1">
    <location>
        <begin position="351"/>
        <end position="375"/>
    </location>
</feature>
<keyword evidence="3" id="KW-1185">Reference proteome</keyword>
<protein>
    <submittedName>
        <fullName evidence="2">Uncharacterized protein</fullName>
    </submittedName>
</protein>
<gene>
    <name evidence="2" type="ORF">AAAU51_12675</name>
</gene>
<feature type="transmembrane region" description="Helical" evidence="1">
    <location>
        <begin position="134"/>
        <end position="155"/>
    </location>
</feature>
<dbReference type="RefSeq" id="WP_055196608.1">
    <property type="nucleotide sequence ID" value="NZ_JAOQJG010000002.1"/>
</dbReference>
<name>A0ABV1J0D8_9FIRM</name>
<dbReference type="Proteomes" id="UP001482154">
    <property type="component" value="Unassembled WGS sequence"/>
</dbReference>
<feature type="transmembrane region" description="Helical" evidence="1">
    <location>
        <begin position="245"/>
        <end position="272"/>
    </location>
</feature>
<reference evidence="2 3" key="1">
    <citation type="submission" date="2024-04" db="EMBL/GenBank/DDBJ databases">
        <title>Human intestinal bacterial collection.</title>
        <authorList>
            <person name="Pauvert C."/>
            <person name="Hitch T.C.A."/>
            <person name="Clavel T."/>
        </authorList>
    </citation>
    <scope>NUCLEOTIDE SEQUENCE [LARGE SCALE GENOMIC DNA]</scope>
    <source>
        <strain evidence="2 3">CLA-AA-H249</strain>
    </source>
</reference>
<comment type="caution">
    <text evidence="2">The sequence shown here is derived from an EMBL/GenBank/DDBJ whole genome shotgun (WGS) entry which is preliminary data.</text>
</comment>
<evidence type="ECO:0000313" key="3">
    <source>
        <dbReference type="Proteomes" id="UP001482154"/>
    </source>
</evidence>
<sequence length="395" mass="45600">MKLYSIRMRRKVLLGITLFVCAIMSKGFVDALFVNDNANGVLNLLKYFFLIGASFAFYASNRSKKKKFSKEFRILMCFYLFVAFISVFSIIESGRFTFRTIKEFCFILTPIVFTYYAINALNKDEITMMAKFSVVIYVVSYFMEISGNFSISMAINAIKNFSLLGGQASFAYDYYETSHFPDPMMALFCYFCYYKKNNRKWAWISYISILVMNKRLIILFATIILILSYLPNWEKITSIKVNKKICIICAIVFAISPLVVIKLITSPLGIWFSNKTGLNMADFWMGRDNMVLYYLNNHFQSYGLGSTYDFTGSMLEIESVKIYLETTIVGSVLLSISYWKITNRNLFSMLVMLYIFLNINTSTSLTTGAFAWIYYLFLIGGINYETVNNDNSPDL</sequence>
<organism evidence="2 3">
    <name type="scientific">Anaerostipes amylophilus</name>
    <dbReference type="NCBI Taxonomy" id="2981779"/>
    <lineage>
        <taxon>Bacteria</taxon>
        <taxon>Bacillati</taxon>
        <taxon>Bacillota</taxon>
        <taxon>Clostridia</taxon>
        <taxon>Lachnospirales</taxon>
        <taxon>Lachnospiraceae</taxon>
        <taxon>Anaerostipes</taxon>
    </lineage>
</organism>
<evidence type="ECO:0000313" key="2">
    <source>
        <dbReference type="EMBL" id="MEQ2712007.1"/>
    </source>
</evidence>
<proteinExistence type="predicted"/>
<feature type="transmembrane region" description="Helical" evidence="1">
    <location>
        <begin position="103"/>
        <end position="122"/>
    </location>
</feature>
<evidence type="ECO:0000256" key="1">
    <source>
        <dbReference type="SAM" id="Phobius"/>
    </source>
</evidence>
<keyword evidence="1" id="KW-0472">Membrane</keyword>
<feature type="transmembrane region" description="Helical" evidence="1">
    <location>
        <begin position="216"/>
        <end position="233"/>
    </location>
</feature>
<feature type="transmembrane region" description="Helical" evidence="1">
    <location>
        <begin position="41"/>
        <end position="60"/>
    </location>
</feature>
<dbReference type="EMBL" id="JBBNIN010000027">
    <property type="protein sequence ID" value="MEQ2712007.1"/>
    <property type="molecule type" value="Genomic_DNA"/>
</dbReference>
<keyword evidence="1" id="KW-1133">Transmembrane helix</keyword>
<feature type="transmembrane region" description="Helical" evidence="1">
    <location>
        <begin position="72"/>
        <end position="91"/>
    </location>
</feature>